<dbReference type="Pfam" id="PF07963">
    <property type="entry name" value="N_methyl"/>
    <property type="match status" value="1"/>
</dbReference>
<dbReference type="eggNOG" id="ENOG5033760">
    <property type="taxonomic scope" value="Bacteria"/>
</dbReference>
<keyword evidence="1" id="KW-1133">Transmembrane helix</keyword>
<comment type="caution">
    <text evidence="2">The sequence shown here is derived from an EMBL/GenBank/DDBJ whole genome shotgun (WGS) entry which is preliminary data.</text>
</comment>
<dbReference type="AlphaFoldDB" id="A4C8H2"/>
<organism evidence="2 3">
    <name type="scientific">Pseudoalteromonas tunicata D2</name>
    <dbReference type="NCBI Taxonomy" id="87626"/>
    <lineage>
        <taxon>Bacteria</taxon>
        <taxon>Pseudomonadati</taxon>
        <taxon>Pseudomonadota</taxon>
        <taxon>Gammaproteobacteria</taxon>
        <taxon>Alteromonadales</taxon>
        <taxon>Pseudoalteromonadaceae</taxon>
        <taxon>Pseudoalteromonas</taxon>
    </lineage>
</organism>
<dbReference type="RefSeq" id="WP_009838149.1">
    <property type="nucleotide sequence ID" value="NZ_AAOH01000003.1"/>
</dbReference>
<evidence type="ECO:0000313" key="2">
    <source>
        <dbReference type="EMBL" id="EAR28887.1"/>
    </source>
</evidence>
<dbReference type="STRING" id="87626.PTD2_07584"/>
<dbReference type="EMBL" id="AAOH01000003">
    <property type="protein sequence ID" value="EAR28887.1"/>
    <property type="molecule type" value="Genomic_DNA"/>
</dbReference>
<evidence type="ECO:0000256" key="1">
    <source>
        <dbReference type="SAM" id="Phobius"/>
    </source>
</evidence>
<proteinExistence type="predicted"/>
<gene>
    <name evidence="2" type="ORF">PTD2_07584</name>
</gene>
<dbReference type="OrthoDB" id="5772040at2"/>
<keyword evidence="1" id="KW-0472">Membrane</keyword>
<evidence type="ECO:0008006" key="4">
    <source>
        <dbReference type="Google" id="ProtNLM"/>
    </source>
</evidence>
<keyword evidence="1" id="KW-0812">Transmembrane</keyword>
<accession>A4C8H2</accession>
<feature type="transmembrane region" description="Helical" evidence="1">
    <location>
        <begin position="12"/>
        <end position="37"/>
    </location>
</feature>
<keyword evidence="3" id="KW-1185">Reference proteome</keyword>
<dbReference type="Proteomes" id="UP000006201">
    <property type="component" value="Unassembled WGS sequence"/>
</dbReference>
<dbReference type="HOGENOM" id="CLU_1766451_0_0_6"/>
<name>A4C8H2_9GAMM</name>
<sequence length="147" mass="16540">MLKNNRKKNQRAGFTLIEVMIASVILFSSISVLALIYKGVVVSTIKAEEHVSISFAVPFIQKEIRKNILSNTKPDSESMSGQGNILNAKYKWSANVTLYESPPKSYDPETGALVTHPKKYKKWLVDLSISVNSTNQSYQYGEVSWHE</sequence>
<protein>
    <recommendedName>
        <fullName evidence="4">Prepilin-type N-terminal cleavage/methylation domain-containing protein</fullName>
    </recommendedName>
</protein>
<evidence type="ECO:0000313" key="3">
    <source>
        <dbReference type="Proteomes" id="UP000006201"/>
    </source>
</evidence>
<reference evidence="2 3" key="1">
    <citation type="submission" date="2006-02" db="EMBL/GenBank/DDBJ databases">
        <authorList>
            <person name="Moran M.A."/>
            <person name="Kjelleberg S."/>
            <person name="Egan S."/>
            <person name="Saunders N."/>
            <person name="Thomas T."/>
            <person name="Ferriera S."/>
            <person name="Johnson J."/>
            <person name="Kravitz S."/>
            <person name="Halpern A."/>
            <person name="Remington K."/>
            <person name="Beeson K."/>
            <person name="Tran B."/>
            <person name="Rogers Y.-H."/>
            <person name="Friedman R."/>
            <person name="Venter J.C."/>
        </authorList>
    </citation>
    <scope>NUCLEOTIDE SEQUENCE [LARGE SCALE GENOMIC DNA]</scope>
    <source>
        <strain evidence="2 3">D2</strain>
    </source>
</reference>
<dbReference type="InterPro" id="IPR012902">
    <property type="entry name" value="N_methyl_site"/>
</dbReference>
<dbReference type="NCBIfam" id="TIGR02532">
    <property type="entry name" value="IV_pilin_GFxxxE"/>
    <property type="match status" value="1"/>
</dbReference>